<comment type="caution">
    <text evidence="1">The sequence shown here is derived from an EMBL/GenBank/DDBJ whole genome shotgun (WGS) entry which is preliminary data.</text>
</comment>
<accession>A0AAV4MDR8</accession>
<proteinExistence type="predicted"/>
<dbReference type="EMBL" id="BPLR01002012">
    <property type="protein sequence ID" value="GIX68969.1"/>
    <property type="molecule type" value="Genomic_DNA"/>
</dbReference>
<dbReference type="AlphaFoldDB" id="A0AAV4MDR8"/>
<gene>
    <name evidence="1" type="ORF">CEXT_16311</name>
</gene>
<dbReference type="Proteomes" id="UP001054945">
    <property type="component" value="Unassembled WGS sequence"/>
</dbReference>
<reference evidence="1 2" key="1">
    <citation type="submission" date="2021-06" db="EMBL/GenBank/DDBJ databases">
        <title>Caerostris extrusa draft genome.</title>
        <authorList>
            <person name="Kono N."/>
            <person name="Arakawa K."/>
        </authorList>
    </citation>
    <scope>NUCLEOTIDE SEQUENCE [LARGE SCALE GENOMIC DNA]</scope>
</reference>
<protein>
    <submittedName>
        <fullName evidence="1">Uncharacterized protein</fullName>
    </submittedName>
</protein>
<sequence>MDWAQVASTSNVGLCPQDQSARHVTTPIRSLLSYTTLGSGHRLPLCLGNSFPAEFLAREWIRAVELPFNCNPVVLTSQVLTWLVTLFVHTYNRVCAMQTTIIKSRNLEHTVEFQPQITQSPGL</sequence>
<evidence type="ECO:0000313" key="1">
    <source>
        <dbReference type="EMBL" id="GIX68969.1"/>
    </source>
</evidence>
<keyword evidence="2" id="KW-1185">Reference proteome</keyword>
<evidence type="ECO:0000313" key="2">
    <source>
        <dbReference type="Proteomes" id="UP001054945"/>
    </source>
</evidence>
<organism evidence="1 2">
    <name type="scientific">Caerostris extrusa</name>
    <name type="common">Bark spider</name>
    <name type="synonym">Caerostris bankana</name>
    <dbReference type="NCBI Taxonomy" id="172846"/>
    <lineage>
        <taxon>Eukaryota</taxon>
        <taxon>Metazoa</taxon>
        <taxon>Ecdysozoa</taxon>
        <taxon>Arthropoda</taxon>
        <taxon>Chelicerata</taxon>
        <taxon>Arachnida</taxon>
        <taxon>Araneae</taxon>
        <taxon>Araneomorphae</taxon>
        <taxon>Entelegynae</taxon>
        <taxon>Araneoidea</taxon>
        <taxon>Araneidae</taxon>
        <taxon>Caerostris</taxon>
    </lineage>
</organism>
<name>A0AAV4MDR8_CAEEX</name>